<evidence type="ECO:0000313" key="3">
    <source>
        <dbReference type="Proteomes" id="UP000502297"/>
    </source>
</evidence>
<accession>A0A6G8RY22</accession>
<dbReference type="InterPro" id="IPR051908">
    <property type="entry name" value="Ribosomal_N-acetyltransferase"/>
</dbReference>
<dbReference type="RefSeq" id="WP_166225122.1">
    <property type="nucleotide sequence ID" value="NZ_CP049801.1"/>
</dbReference>
<gene>
    <name evidence="2" type="ORF">G8E00_12755</name>
</gene>
<dbReference type="Pfam" id="PF00583">
    <property type="entry name" value="Acetyltransf_1"/>
    <property type="match status" value="1"/>
</dbReference>
<organism evidence="2 3">
    <name type="scientific">Acinetobacter shaoyimingii</name>
    <dbReference type="NCBI Taxonomy" id="2715164"/>
    <lineage>
        <taxon>Bacteria</taxon>
        <taxon>Pseudomonadati</taxon>
        <taxon>Pseudomonadota</taxon>
        <taxon>Gammaproteobacteria</taxon>
        <taxon>Moraxellales</taxon>
        <taxon>Moraxellaceae</taxon>
        <taxon>Acinetobacter</taxon>
    </lineage>
</organism>
<dbReference type="EMBL" id="CP049801">
    <property type="protein sequence ID" value="QIO06750.1"/>
    <property type="molecule type" value="Genomic_DNA"/>
</dbReference>
<dbReference type="AlphaFoldDB" id="A0A6G8RY22"/>
<keyword evidence="2" id="KW-0808">Transferase</keyword>
<protein>
    <submittedName>
        <fullName evidence="2">GNAT family N-acetyltransferase</fullName>
    </submittedName>
</protein>
<dbReference type="GO" id="GO:1990189">
    <property type="term" value="F:protein N-terminal-serine acetyltransferase activity"/>
    <property type="evidence" value="ECO:0007669"/>
    <property type="project" value="TreeGrafter"/>
</dbReference>
<dbReference type="InterPro" id="IPR016181">
    <property type="entry name" value="Acyl_CoA_acyltransferase"/>
</dbReference>
<dbReference type="KEGG" id="asha:G8E00_12755"/>
<evidence type="ECO:0000259" key="1">
    <source>
        <dbReference type="PROSITE" id="PS51186"/>
    </source>
</evidence>
<keyword evidence="3" id="KW-1185">Reference proteome</keyword>
<sequence length="248" mass="28814">MSTQKSSQFQLESEKNRFGQEVGMRVAVTEECPFKTEDLRGRTVKLINIAQGQITASQIEQLWSTVCSEPNEQCWTYLPYDGFASKQDLADALKSQFGFAGSIHYLIEVDSNIVGWVALLNIRPNHRVLEIGNVYFSHSMKQSTAATETIYLLLKESIQQNFRRIEWKCDDFNQPSKQAALRFGFQHEGVFRQDRINKGRNRNTAWFSIVDQEWLQLNLAYEAWLNVDNFDQHGRQKIRLQDFMVLYG</sequence>
<evidence type="ECO:0000313" key="2">
    <source>
        <dbReference type="EMBL" id="QIO06750.1"/>
    </source>
</evidence>
<dbReference type="InterPro" id="IPR000182">
    <property type="entry name" value="GNAT_dom"/>
</dbReference>
<proteinExistence type="predicted"/>
<reference evidence="2 3" key="1">
    <citation type="submission" date="2020-03" db="EMBL/GenBank/DDBJ databases">
        <authorList>
            <person name="Zhu W."/>
        </authorList>
    </citation>
    <scope>NUCLEOTIDE SEQUENCE [LARGE SCALE GENOMIC DNA]</scope>
    <source>
        <strain evidence="2 3">323-1</strain>
    </source>
</reference>
<dbReference type="SUPFAM" id="SSF55729">
    <property type="entry name" value="Acyl-CoA N-acyltransferases (Nat)"/>
    <property type="match status" value="1"/>
</dbReference>
<dbReference type="Proteomes" id="UP000502297">
    <property type="component" value="Chromosome"/>
</dbReference>
<dbReference type="GO" id="GO:0008999">
    <property type="term" value="F:protein-N-terminal-alanine acetyltransferase activity"/>
    <property type="evidence" value="ECO:0007669"/>
    <property type="project" value="TreeGrafter"/>
</dbReference>
<dbReference type="PANTHER" id="PTHR43441">
    <property type="entry name" value="RIBOSOMAL-PROTEIN-SERINE ACETYLTRANSFERASE"/>
    <property type="match status" value="1"/>
</dbReference>
<feature type="domain" description="N-acetyltransferase" evidence="1">
    <location>
        <begin position="49"/>
        <end position="216"/>
    </location>
</feature>
<dbReference type="Gene3D" id="3.40.630.30">
    <property type="match status" value="1"/>
</dbReference>
<dbReference type="PROSITE" id="PS51186">
    <property type="entry name" value="GNAT"/>
    <property type="match status" value="1"/>
</dbReference>
<dbReference type="PANTHER" id="PTHR43441:SF2">
    <property type="entry name" value="FAMILY ACETYLTRANSFERASE, PUTATIVE (AFU_ORTHOLOGUE AFUA_7G00850)-RELATED"/>
    <property type="match status" value="1"/>
</dbReference>
<name>A0A6G8RY22_9GAMM</name>